<dbReference type="EMBL" id="GBRH01207449">
    <property type="protein sequence ID" value="JAD90446.1"/>
    <property type="molecule type" value="Transcribed_RNA"/>
</dbReference>
<dbReference type="AlphaFoldDB" id="A0A0A9DRM5"/>
<proteinExistence type="predicted"/>
<feature type="compositionally biased region" description="Low complexity" evidence="1">
    <location>
        <begin position="138"/>
        <end position="147"/>
    </location>
</feature>
<organism evidence="2">
    <name type="scientific">Arundo donax</name>
    <name type="common">Giant reed</name>
    <name type="synonym">Donax arundinaceus</name>
    <dbReference type="NCBI Taxonomy" id="35708"/>
    <lineage>
        <taxon>Eukaryota</taxon>
        <taxon>Viridiplantae</taxon>
        <taxon>Streptophyta</taxon>
        <taxon>Embryophyta</taxon>
        <taxon>Tracheophyta</taxon>
        <taxon>Spermatophyta</taxon>
        <taxon>Magnoliopsida</taxon>
        <taxon>Liliopsida</taxon>
        <taxon>Poales</taxon>
        <taxon>Poaceae</taxon>
        <taxon>PACMAD clade</taxon>
        <taxon>Arundinoideae</taxon>
        <taxon>Arundineae</taxon>
        <taxon>Arundo</taxon>
    </lineage>
</organism>
<feature type="compositionally biased region" description="Low complexity" evidence="1">
    <location>
        <begin position="27"/>
        <end position="40"/>
    </location>
</feature>
<reference evidence="2" key="2">
    <citation type="journal article" date="2015" name="Data Brief">
        <title>Shoot transcriptome of the giant reed, Arundo donax.</title>
        <authorList>
            <person name="Barrero R.A."/>
            <person name="Guerrero F.D."/>
            <person name="Moolhuijzen P."/>
            <person name="Goolsby J.A."/>
            <person name="Tidwell J."/>
            <person name="Bellgard S.E."/>
            <person name="Bellgard M.I."/>
        </authorList>
    </citation>
    <scope>NUCLEOTIDE SEQUENCE</scope>
    <source>
        <tissue evidence="2">Shoot tissue taken approximately 20 cm above the soil surface</tissue>
    </source>
</reference>
<sequence>MSASPGRTSSAQNLLKSSASPASCENSTTATSAATSSTSTVTASRPFVPSAFASIRTFHPFPLVTSNPRASPTASSFSTTVAAGARDVNTVAAFCSLSKSPERSNPEDMEDMSWNALHVRGEMAPDLLLLLLSSPPSRMTPPSSSSSNHFLGETGGDVTGGTKPFLNHGVRMISGMEMRLAGSTTSRRAMSRRASPETHGGTWYSALKIFWYILA</sequence>
<reference evidence="2" key="1">
    <citation type="submission" date="2014-09" db="EMBL/GenBank/DDBJ databases">
        <authorList>
            <person name="Magalhaes I.L.F."/>
            <person name="Oliveira U."/>
            <person name="Santos F.R."/>
            <person name="Vidigal T.H.D.A."/>
            <person name="Brescovit A.D."/>
            <person name="Santos A.J."/>
        </authorList>
    </citation>
    <scope>NUCLEOTIDE SEQUENCE</scope>
    <source>
        <tissue evidence="2">Shoot tissue taken approximately 20 cm above the soil surface</tissue>
    </source>
</reference>
<evidence type="ECO:0000256" key="1">
    <source>
        <dbReference type="SAM" id="MobiDB-lite"/>
    </source>
</evidence>
<evidence type="ECO:0000313" key="2">
    <source>
        <dbReference type="EMBL" id="JAD90446.1"/>
    </source>
</evidence>
<feature type="region of interest" description="Disordered" evidence="1">
    <location>
        <begin position="138"/>
        <end position="164"/>
    </location>
</feature>
<accession>A0A0A9DRM5</accession>
<name>A0A0A9DRM5_ARUDO</name>
<feature type="region of interest" description="Disordered" evidence="1">
    <location>
        <begin position="1"/>
        <end position="40"/>
    </location>
</feature>
<protein>
    <submittedName>
        <fullName evidence="2">CIPKG</fullName>
    </submittedName>
</protein>
<feature type="compositionally biased region" description="Polar residues" evidence="1">
    <location>
        <begin position="1"/>
        <end position="26"/>
    </location>
</feature>